<feature type="transmembrane region" description="Helical" evidence="11">
    <location>
        <begin position="255"/>
        <end position="279"/>
    </location>
</feature>
<evidence type="ECO:0000256" key="2">
    <source>
        <dbReference type="ARBA" id="ARBA00008697"/>
    </source>
</evidence>
<dbReference type="Proteomes" id="UP001230807">
    <property type="component" value="Unassembled WGS sequence"/>
</dbReference>
<feature type="transmembrane region" description="Helical" evidence="11">
    <location>
        <begin position="214"/>
        <end position="235"/>
    </location>
</feature>
<dbReference type="RefSeq" id="WP_286038407.1">
    <property type="nucleotide sequence ID" value="NZ_CP183077.1"/>
</dbReference>
<reference evidence="13 14" key="1">
    <citation type="submission" date="2023-06" db="EMBL/GenBank/DDBJ databases">
        <title>Influencing factors and mechanism of Cr(VI) reduction by facultative anaerobic Exiguobacterium sp. PY14.</title>
        <authorList>
            <person name="Zou L."/>
        </authorList>
    </citation>
    <scope>NUCLEOTIDE SEQUENCE [LARGE SCALE GENOMIC DNA]</scope>
    <source>
        <strain evidence="13 14">PY14</strain>
    </source>
</reference>
<feature type="domain" description="ABC3 transporter permease C-terminal" evidence="12">
    <location>
        <begin position="218"/>
        <end position="325"/>
    </location>
</feature>
<evidence type="ECO:0000256" key="6">
    <source>
        <dbReference type="ARBA" id="ARBA00022475"/>
    </source>
</evidence>
<protein>
    <recommendedName>
        <fullName evidence="4">Putative hemin transport system permease protein HrtB</fullName>
    </recommendedName>
</protein>
<comment type="function">
    <text evidence="10">Part of the ABC transporter complex hrt involved in hemin import. Responsible for the translocation of the substrate across the membrane.</text>
</comment>
<comment type="caution">
    <text evidence="13">The sequence shown here is derived from an EMBL/GenBank/DDBJ whole genome shotgun (WGS) entry which is preliminary data.</text>
</comment>
<evidence type="ECO:0000256" key="11">
    <source>
        <dbReference type="SAM" id="Phobius"/>
    </source>
</evidence>
<accession>A0ABT7MPM7</accession>
<keyword evidence="7 11" id="KW-0812">Transmembrane</keyword>
<proteinExistence type="inferred from homology"/>
<comment type="subunit">
    <text evidence="3">The complex is composed of two ATP-binding proteins (HrtA), two transmembrane proteins (HrtB) and a solute-binding protein.</text>
</comment>
<evidence type="ECO:0000256" key="10">
    <source>
        <dbReference type="ARBA" id="ARBA00024973"/>
    </source>
</evidence>
<dbReference type="InterPro" id="IPR003838">
    <property type="entry name" value="ABC3_permease_C"/>
</dbReference>
<evidence type="ECO:0000256" key="5">
    <source>
        <dbReference type="ARBA" id="ARBA00022448"/>
    </source>
</evidence>
<keyword evidence="5" id="KW-0813">Transport</keyword>
<name>A0ABT7MPM7_9BACL</name>
<keyword evidence="14" id="KW-1185">Reference proteome</keyword>
<evidence type="ECO:0000256" key="4">
    <source>
        <dbReference type="ARBA" id="ARBA00016962"/>
    </source>
</evidence>
<keyword evidence="9 11" id="KW-0472">Membrane</keyword>
<dbReference type="InterPro" id="IPR051125">
    <property type="entry name" value="ABC-4/HrtB_transporter"/>
</dbReference>
<sequence>MNLGLKEMWRQKRKFSLIFVITLLIVLLSTLITGLADGLAYDNGATFCELDVESFQLADDADGQLTRSFIELPTPDALTPLGVKSMTLVHGTKKQDATLFTLPKDSTIGPELDLAVGDVLVDPSFLGDVEIGDTVRDFTSGYAFTVVGTTDGRYSHAPVIWATQDTWKAFQTSSGQPAYVSAWLGKADTSLAPMTKQEVVEAVPGYTAEQGTFMMMRGFLLFIGAFILTAFFYMLTLQKLPELGILKAIGIRPRVIGTALVIQVMVTVLTASLLATVLTGLTGTFVPDAIPFRFDLGNVLAYGAIMAVLSLIGTLLPLWKLRRLDAADALGGIGQ</sequence>
<feature type="transmembrane region" description="Helical" evidence="11">
    <location>
        <begin position="299"/>
        <end position="319"/>
    </location>
</feature>
<organism evidence="13 14">
    <name type="scientific">Exiguobacterium mexicanum</name>
    <dbReference type="NCBI Taxonomy" id="340146"/>
    <lineage>
        <taxon>Bacteria</taxon>
        <taxon>Bacillati</taxon>
        <taxon>Bacillota</taxon>
        <taxon>Bacilli</taxon>
        <taxon>Bacillales</taxon>
        <taxon>Bacillales Family XII. Incertae Sedis</taxon>
        <taxon>Exiguobacterium</taxon>
    </lineage>
</organism>
<evidence type="ECO:0000256" key="9">
    <source>
        <dbReference type="ARBA" id="ARBA00023136"/>
    </source>
</evidence>
<comment type="subcellular location">
    <subcellularLocation>
        <location evidence="1">Cell membrane</location>
        <topology evidence="1">Multi-pass membrane protein</topology>
    </subcellularLocation>
</comment>
<evidence type="ECO:0000256" key="1">
    <source>
        <dbReference type="ARBA" id="ARBA00004651"/>
    </source>
</evidence>
<dbReference type="EMBL" id="JASWER010000007">
    <property type="protein sequence ID" value="MDL5377142.1"/>
    <property type="molecule type" value="Genomic_DNA"/>
</dbReference>
<dbReference type="Pfam" id="PF02687">
    <property type="entry name" value="FtsX"/>
    <property type="match status" value="1"/>
</dbReference>
<evidence type="ECO:0000313" key="14">
    <source>
        <dbReference type="Proteomes" id="UP001230807"/>
    </source>
</evidence>
<comment type="similarity">
    <text evidence="2">Belongs to the ABC-4 integral membrane protein family. HrtB subfamily.</text>
</comment>
<dbReference type="PANTHER" id="PTHR43738">
    <property type="entry name" value="ABC TRANSPORTER, MEMBRANE PROTEIN"/>
    <property type="match status" value="1"/>
</dbReference>
<dbReference type="PANTHER" id="PTHR43738:SF1">
    <property type="entry name" value="HEMIN TRANSPORT SYSTEM PERMEASE PROTEIN HRTB-RELATED"/>
    <property type="match status" value="1"/>
</dbReference>
<evidence type="ECO:0000256" key="3">
    <source>
        <dbReference type="ARBA" id="ARBA00011131"/>
    </source>
</evidence>
<evidence type="ECO:0000259" key="12">
    <source>
        <dbReference type="Pfam" id="PF02687"/>
    </source>
</evidence>
<keyword evidence="8 11" id="KW-1133">Transmembrane helix</keyword>
<keyword evidence="6" id="KW-1003">Cell membrane</keyword>
<gene>
    <name evidence="13" type="ORF">QR695_09020</name>
</gene>
<evidence type="ECO:0000313" key="13">
    <source>
        <dbReference type="EMBL" id="MDL5377142.1"/>
    </source>
</evidence>
<evidence type="ECO:0000256" key="8">
    <source>
        <dbReference type="ARBA" id="ARBA00022989"/>
    </source>
</evidence>
<evidence type="ECO:0000256" key="7">
    <source>
        <dbReference type="ARBA" id="ARBA00022692"/>
    </source>
</evidence>